<evidence type="ECO:0000313" key="1">
    <source>
        <dbReference type="EMBL" id="JAC56670.1"/>
    </source>
</evidence>
<protein>
    <submittedName>
        <fullName evidence="1">Uncharacterized protein</fullName>
    </submittedName>
</protein>
<name>A0A034WR60_BACDO</name>
<feature type="non-terminal residue" evidence="1">
    <location>
        <position position="1"/>
    </location>
</feature>
<dbReference type="EMBL" id="GAKP01002282">
    <property type="protein sequence ID" value="JAC56670.1"/>
    <property type="molecule type" value="Transcribed_RNA"/>
</dbReference>
<proteinExistence type="predicted"/>
<reference evidence="1" key="1">
    <citation type="journal article" date="2014" name="BMC Genomics">
        <title>Characterizing the developmental transcriptome of the oriental fruit fly, Bactrocera dorsalis (Diptera: Tephritidae) through comparative genomic analysis with Drosophila melanogaster utilizing modENCODE datasets.</title>
        <authorList>
            <person name="Geib S.M."/>
            <person name="Calla B."/>
            <person name="Hall B."/>
            <person name="Hou S."/>
            <person name="Manoukis N.C."/>
        </authorList>
    </citation>
    <scope>NUCLEOTIDE SEQUENCE</scope>
    <source>
        <strain evidence="1">Punador</strain>
    </source>
</reference>
<dbReference type="AlphaFoldDB" id="A0A034WR60"/>
<sequence length="101" mass="11914">FCIYIFNCLYEYKLTHHSSQQQKNSNNTLPDNISIPPKSLTMRLELSVRNNDIADDALNELRVTTTNTYRCYCAGKSRGRAFFRQVFRRSRRCNSFKKFSC</sequence>
<feature type="non-terminal residue" evidence="1">
    <location>
        <position position="101"/>
    </location>
</feature>
<organism evidence="1">
    <name type="scientific">Bactrocera dorsalis</name>
    <name type="common">Oriental fruit fly</name>
    <name type="synonym">Dacus dorsalis</name>
    <dbReference type="NCBI Taxonomy" id="27457"/>
    <lineage>
        <taxon>Eukaryota</taxon>
        <taxon>Metazoa</taxon>
        <taxon>Ecdysozoa</taxon>
        <taxon>Arthropoda</taxon>
        <taxon>Hexapoda</taxon>
        <taxon>Insecta</taxon>
        <taxon>Pterygota</taxon>
        <taxon>Neoptera</taxon>
        <taxon>Endopterygota</taxon>
        <taxon>Diptera</taxon>
        <taxon>Brachycera</taxon>
        <taxon>Muscomorpha</taxon>
        <taxon>Tephritoidea</taxon>
        <taxon>Tephritidae</taxon>
        <taxon>Bactrocera</taxon>
        <taxon>Bactrocera</taxon>
    </lineage>
</organism>
<accession>A0A034WR60</accession>